<evidence type="ECO:0000313" key="2">
    <source>
        <dbReference type="EMBL" id="SHL41767.1"/>
    </source>
</evidence>
<gene>
    <name evidence="2" type="ORF">SAMN05444266_103269</name>
</gene>
<accession>A0A1M7AGL9</accession>
<reference evidence="2 3" key="1">
    <citation type="submission" date="2016-11" db="EMBL/GenBank/DDBJ databases">
        <authorList>
            <person name="Jaros S."/>
            <person name="Januszkiewicz K."/>
            <person name="Wedrychowicz H."/>
        </authorList>
    </citation>
    <scope>NUCLEOTIDE SEQUENCE [LARGE SCALE GENOMIC DNA]</scope>
    <source>
        <strain evidence="2 3">DSM 27406</strain>
    </source>
</reference>
<keyword evidence="1" id="KW-0378">Hydrolase</keyword>
<protein>
    <submittedName>
        <fullName evidence="2">Phospholipase C</fullName>
    </submittedName>
</protein>
<sequence length="461" mass="51588">MSQIMPQIKHVVHLMLENRSFDNILGWLYADTNNQPPLNLIDTQNPPVYYGLNSEFYNLDKNGAQQFVSKTPPGKLTVPSFDPYEVFNHVHSQCYTSVTNGLPSTTPEMGGFYQDYATAFDSPEEIMMAFTPSDLPVLNGLARNFAVCDKWFASVPSQTFCNRAFAATGDSLGLDVLTGEIKGMVDNSFLVDFTSPTHWNVLTENNKDWMIFYSQHFWLSEYCLTRDLFKANLGDAQYDPNFAPIENFYELASTGILPAYSFLEPDWGLMYWKLGINGSDYHPPGNVGHGEAFVQRVYEAITSSPCWKDTLFIITFDEHGGTYDHVPIAAPATPPNDQPGQYGFGFDTFGVRVPAIFISPWIEAGTVFRMPEGVTPFDHTSMIATIFKWMQIDPASYDLGKRVANAPTFEDILTLQQPRTDIPTITAAPIPEAADVKIPVSDLHHLIMARMAIHKAGKQPQ</sequence>
<dbReference type="Proteomes" id="UP000184420">
    <property type="component" value="Unassembled WGS sequence"/>
</dbReference>
<dbReference type="EMBL" id="FRBL01000003">
    <property type="protein sequence ID" value="SHL41767.1"/>
    <property type="molecule type" value="Genomic_DNA"/>
</dbReference>
<dbReference type="RefSeq" id="WP_083549636.1">
    <property type="nucleotide sequence ID" value="NZ_FRBL01000003.1"/>
</dbReference>
<evidence type="ECO:0000313" key="3">
    <source>
        <dbReference type="Proteomes" id="UP000184420"/>
    </source>
</evidence>
<dbReference type="OrthoDB" id="980947at2"/>
<dbReference type="SUPFAM" id="SSF53649">
    <property type="entry name" value="Alkaline phosphatase-like"/>
    <property type="match status" value="1"/>
</dbReference>
<name>A0A1M7AGL9_9BACT</name>
<dbReference type="InterPro" id="IPR007312">
    <property type="entry name" value="Phosphoesterase"/>
</dbReference>
<organism evidence="2 3">
    <name type="scientific">Chitinophaga jiangningensis</name>
    <dbReference type="NCBI Taxonomy" id="1419482"/>
    <lineage>
        <taxon>Bacteria</taxon>
        <taxon>Pseudomonadati</taxon>
        <taxon>Bacteroidota</taxon>
        <taxon>Chitinophagia</taxon>
        <taxon>Chitinophagales</taxon>
        <taxon>Chitinophagaceae</taxon>
        <taxon>Chitinophaga</taxon>
    </lineage>
</organism>
<dbReference type="InterPro" id="IPR017850">
    <property type="entry name" value="Alkaline_phosphatase_core_sf"/>
</dbReference>
<keyword evidence="3" id="KW-1185">Reference proteome</keyword>
<dbReference type="Gene3D" id="3.40.720.10">
    <property type="entry name" value="Alkaline Phosphatase, subunit A"/>
    <property type="match status" value="2"/>
</dbReference>
<dbReference type="PANTHER" id="PTHR31956">
    <property type="entry name" value="NON-SPECIFIC PHOSPHOLIPASE C4-RELATED"/>
    <property type="match status" value="1"/>
</dbReference>
<dbReference type="AlphaFoldDB" id="A0A1M7AGL9"/>
<dbReference type="GO" id="GO:0009395">
    <property type="term" value="P:phospholipid catabolic process"/>
    <property type="evidence" value="ECO:0007669"/>
    <property type="project" value="TreeGrafter"/>
</dbReference>
<dbReference type="STRING" id="1419482.SAMN05444266_103269"/>
<dbReference type="GO" id="GO:0042578">
    <property type="term" value="F:phosphoric ester hydrolase activity"/>
    <property type="evidence" value="ECO:0007669"/>
    <property type="project" value="UniProtKB-ARBA"/>
</dbReference>
<evidence type="ECO:0000256" key="1">
    <source>
        <dbReference type="ARBA" id="ARBA00022801"/>
    </source>
</evidence>
<dbReference type="Pfam" id="PF04185">
    <property type="entry name" value="Phosphoesterase"/>
    <property type="match status" value="1"/>
</dbReference>
<proteinExistence type="predicted"/>
<dbReference type="PANTHER" id="PTHR31956:SF1">
    <property type="entry name" value="NON-SPECIFIC PHOSPHOLIPASE C1"/>
    <property type="match status" value="1"/>
</dbReference>